<dbReference type="Proteomes" id="UP000177626">
    <property type="component" value="Unassembled WGS sequence"/>
</dbReference>
<keyword evidence="1" id="KW-0812">Transmembrane</keyword>
<proteinExistence type="predicted"/>
<keyword evidence="1" id="KW-1133">Transmembrane helix</keyword>
<accession>A0A1G2BWH2</accession>
<evidence type="ECO:0000313" key="3">
    <source>
        <dbReference type="Proteomes" id="UP000177626"/>
    </source>
</evidence>
<evidence type="ECO:0008006" key="4">
    <source>
        <dbReference type="Google" id="ProtNLM"/>
    </source>
</evidence>
<evidence type="ECO:0000256" key="1">
    <source>
        <dbReference type="SAM" id="Phobius"/>
    </source>
</evidence>
<organism evidence="2 3">
    <name type="scientific">Candidatus Komeilibacteria bacterium RIFOXYC1_FULL_37_11</name>
    <dbReference type="NCBI Taxonomy" id="1798555"/>
    <lineage>
        <taxon>Bacteria</taxon>
        <taxon>Candidatus Komeiliibacteriota</taxon>
    </lineage>
</organism>
<name>A0A1G2BWH2_9BACT</name>
<keyword evidence="1" id="KW-0472">Membrane</keyword>
<dbReference type="AlphaFoldDB" id="A0A1G2BWH2"/>
<protein>
    <recommendedName>
        <fullName evidence="4">DUF11 domain-containing protein</fullName>
    </recommendedName>
</protein>
<dbReference type="EMBL" id="MHKQ01000022">
    <property type="protein sequence ID" value="OGY93418.1"/>
    <property type="molecule type" value="Genomic_DNA"/>
</dbReference>
<gene>
    <name evidence="2" type="ORF">A2406_00705</name>
</gene>
<evidence type="ECO:0000313" key="2">
    <source>
        <dbReference type="EMBL" id="OGY93418.1"/>
    </source>
</evidence>
<comment type="caution">
    <text evidence="2">The sequence shown here is derived from an EMBL/GenBank/DDBJ whole genome shotgun (WGS) entry which is preliminary data.</text>
</comment>
<reference evidence="2 3" key="1">
    <citation type="journal article" date="2016" name="Nat. Commun.">
        <title>Thousands of microbial genomes shed light on interconnected biogeochemical processes in an aquifer system.</title>
        <authorList>
            <person name="Anantharaman K."/>
            <person name="Brown C.T."/>
            <person name="Hug L.A."/>
            <person name="Sharon I."/>
            <person name="Castelle C.J."/>
            <person name="Probst A.J."/>
            <person name="Thomas B.C."/>
            <person name="Singh A."/>
            <person name="Wilkins M.J."/>
            <person name="Karaoz U."/>
            <person name="Brodie E.L."/>
            <person name="Williams K.H."/>
            <person name="Hubbard S.S."/>
            <person name="Banfield J.F."/>
        </authorList>
    </citation>
    <scope>NUCLEOTIDE SEQUENCE [LARGE SCALE GENOMIC DNA]</scope>
</reference>
<sequence>MAKIKKRNLDSVKRAPVSKLTYELPSLNLSRRDVPKEYQTFQKARKGKGSALWFVFLLFIATVAGFWFFSKQGQEQANNSVELKVAGPKEIISGDQVSYQVTYKNIDIVSMQQMELSIRWPSGFYFDSATIAPIDENATTWLLEDLSPNQEVKLEISGQLVGQKDEQLSVAFTLSYQPENFHSDFKAKTNVDTKISDAKLEVQVQVVDKILVATNQEIKIDFKNLSQENLEGLYIDVLYPDDFEMAPLVKEETAETIEEENTATTTEDFVIEGEYFKVNLEGGQTKTMLVNGFFTVDSKTEQLLVVEMGNMVNDKFRRLARVEKPIMVISPKFEMDFQINGQSGAQPINWSDTLRYQLEITNRSESEVADVVVSAVMDSAALDIDSLETIGKYNEGKIIWTKEENEQLATWPAGESRIFTWQVDVVGDPQPERTVENIIQINIEGLGDWEQVSSPILLTIGESIGFNNGVYWDLGGRRVGSGLLPPQVGEATEYLVIWSLPQATGVFDSVTVATNLPPQVDFISELDIQDGILEFDLAERSLTWAMDEFNNSLLPITASFMVRLTPDEASRGQAMTILNATTVSASGMEDVIVRSKAIKTSDVISGSSSPIGIVE</sequence>
<feature type="transmembrane region" description="Helical" evidence="1">
    <location>
        <begin position="51"/>
        <end position="69"/>
    </location>
</feature>